<accession>A0A0A9GGE7</accession>
<sequence length="35" mass="3803">MLQCQPVTSLNCPGPSQLQCLPYSSLPLRPIAPYS</sequence>
<reference evidence="1" key="2">
    <citation type="journal article" date="2015" name="Data Brief">
        <title>Shoot transcriptome of the giant reed, Arundo donax.</title>
        <authorList>
            <person name="Barrero R.A."/>
            <person name="Guerrero F.D."/>
            <person name="Moolhuijzen P."/>
            <person name="Goolsby J.A."/>
            <person name="Tidwell J."/>
            <person name="Bellgard S.E."/>
            <person name="Bellgard M.I."/>
        </authorList>
    </citation>
    <scope>NUCLEOTIDE SEQUENCE</scope>
    <source>
        <tissue evidence="1">Shoot tissue taken approximately 20 cm above the soil surface</tissue>
    </source>
</reference>
<reference evidence="1" key="1">
    <citation type="submission" date="2014-09" db="EMBL/GenBank/DDBJ databases">
        <authorList>
            <person name="Magalhaes I.L.F."/>
            <person name="Oliveira U."/>
            <person name="Santos F.R."/>
            <person name="Vidigal T.H.D.A."/>
            <person name="Brescovit A.D."/>
            <person name="Santos A.J."/>
        </authorList>
    </citation>
    <scope>NUCLEOTIDE SEQUENCE</scope>
    <source>
        <tissue evidence="1">Shoot tissue taken approximately 20 cm above the soil surface</tissue>
    </source>
</reference>
<name>A0A0A9GGE7_ARUDO</name>
<proteinExistence type="predicted"/>
<dbReference type="EMBL" id="GBRH01173746">
    <property type="protein sequence ID" value="JAE24150.1"/>
    <property type="molecule type" value="Transcribed_RNA"/>
</dbReference>
<protein>
    <submittedName>
        <fullName evidence="1">Uncharacterized protein</fullName>
    </submittedName>
</protein>
<dbReference type="AlphaFoldDB" id="A0A0A9GGE7"/>
<evidence type="ECO:0000313" key="1">
    <source>
        <dbReference type="EMBL" id="JAE24150.1"/>
    </source>
</evidence>
<organism evidence="1">
    <name type="scientific">Arundo donax</name>
    <name type="common">Giant reed</name>
    <name type="synonym">Donax arundinaceus</name>
    <dbReference type="NCBI Taxonomy" id="35708"/>
    <lineage>
        <taxon>Eukaryota</taxon>
        <taxon>Viridiplantae</taxon>
        <taxon>Streptophyta</taxon>
        <taxon>Embryophyta</taxon>
        <taxon>Tracheophyta</taxon>
        <taxon>Spermatophyta</taxon>
        <taxon>Magnoliopsida</taxon>
        <taxon>Liliopsida</taxon>
        <taxon>Poales</taxon>
        <taxon>Poaceae</taxon>
        <taxon>PACMAD clade</taxon>
        <taxon>Arundinoideae</taxon>
        <taxon>Arundineae</taxon>
        <taxon>Arundo</taxon>
    </lineage>
</organism>